<dbReference type="HOGENOM" id="CLU_000288_34_22_1"/>
<organism evidence="1 2">
    <name type="scientific">Dactylellina haptotyla (strain CBS 200.50)</name>
    <name type="common">Nematode-trapping fungus</name>
    <name type="synonym">Monacrosporium haptotylum</name>
    <dbReference type="NCBI Taxonomy" id="1284197"/>
    <lineage>
        <taxon>Eukaryota</taxon>
        <taxon>Fungi</taxon>
        <taxon>Dikarya</taxon>
        <taxon>Ascomycota</taxon>
        <taxon>Pezizomycotina</taxon>
        <taxon>Orbiliomycetes</taxon>
        <taxon>Orbiliales</taxon>
        <taxon>Orbiliaceae</taxon>
        <taxon>Dactylellina</taxon>
    </lineage>
</organism>
<reference evidence="1 2" key="1">
    <citation type="journal article" date="2013" name="PLoS Genet.">
        <title>Genomic mechanisms accounting for the adaptation to parasitism in nematode-trapping fungi.</title>
        <authorList>
            <person name="Meerupati T."/>
            <person name="Andersson K.M."/>
            <person name="Friman E."/>
            <person name="Kumar D."/>
            <person name="Tunlid A."/>
            <person name="Ahren D."/>
        </authorList>
    </citation>
    <scope>NUCLEOTIDE SEQUENCE [LARGE SCALE GENOMIC DNA]</scope>
    <source>
        <strain evidence="1 2">CBS 200.50</strain>
    </source>
</reference>
<dbReference type="Proteomes" id="UP000015100">
    <property type="component" value="Unassembled WGS sequence"/>
</dbReference>
<dbReference type="SUPFAM" id="SSF53167">
    <property type="entry name" value="Purine and uridine phosphorylases"/>
    <property type="match status" value="1"/>
</dbReference>
<comment type="caution">
    <text evidence="1">The sequence shown here is derived from an EMBL/GenBank/DDBJ whole genome shotgun (WGS) entry which is preliminary data.</text>
</comment>
<evidence type="ECO:0008006" key="3">
    <source>
        <dbReference type="Google" id="ProtNLM"/>
    </source>
</evidence>
<dbReference type="OrthoDB" id="20872at2759"/>
<dbReference type="EMBL" id="AQGS01000032">
    <property type="protein sequence ID" value="EPS44824.1"/>
    <property type="molecule type" value="Genomic_DNA"/>
</dbReference>
<dbReference type="GO" id="GO:0003824">
    <property type="term" value="F:catalytic activity"/>
    <property type="evidence" value="ECO:0007669"/>
    <property type="project" value="InterPro"/>
</dbReference>
<reference evidence="2" key="2">
    <citation type="submission" date="2013-04" db="EMBL/GenBank/DDBJ databases">
        <title>Genomic mechanisms accounting for the adaptation to parasitism in nematode-trapping fungi.</title>
        <authorList>
            <person name="Ahren D.G."/>
        </authorList>
    </citation>
    <scope>NUCLEOTIDE SEQUENCE [LARGE SCALE GENOMIC DNA]</scope>
    <source>
        <strain evidence="2">CBS 200.50</strain>
    </source>
</reference>
<dbReference type="eggNOG" id="KOG4177">
    <property type="taxonomic scope" value="Eukaryota"/>
</dbReference>
<dbReference type="AlphaFoldDB" id="S8APP0"/>
<proteinExistence type="predicted"/>
<dbReference type="InterPro" id="IPR053137">
    <property type="entry name" value="NLR-like"/>
</dbReference>
<evidence type="ECO:0000313" key="1">
    <source>
        <dbReference type="EMBL" id="EPS44824.1"/>
    </source>
</evidence>
<dbReference type="PANTHER" id="PTHR46082:SF11">
    <property type="entry name" value="AAA+ ATPASE DOMAIN-CONTAINING PROTEIN-RELATED"/>
    <property type="match status" value="1"/>
</dbReference>
<dbReference type="Gene3D" id="3.40.50.1580">
    <property type="entry name" value="Nucleoside phosphorylase domain"/>
    <property type="match status" value="1"/>
</dbReference>
<gene>
    <name evidence="1" type="ORF">H072_1178</name>
</gene>
<dbReference type="GO" id="GO:0009116">
    <property type="term" value="P:nucleoside metabolic process"/>
    <property type="evidence" value="ECO:0007669"/>
    <property type="project" value="InterPro"/>
</dbReference>
<keyword evidence="2" id="KW-1185">Reference proteome</keyword>
<sequence>MTVDSEGIKTYWVGWICSLPEEMKAARALLDEVHQDQAKRPGCSNSFIIGSIGNHNVAITCLPKHTFHDDIIEATVECMTSAFPSVYCILLVGVGSGIPSKVRLGDVVIGSPTFDHQAAIQWELRNTKEGNSFHHIRSPADPSHRLLAALSKFEALRALNGSKIPSYIERMAARYPDLEARYSKSDGLVDILFRSTCAHIDDTAAVVEARRNGYEEEACNLCDKTKAIERKPMETEIHYGTIAYGNQEIKDGTLRDQLKRELGDDIGILCLDWGNTPNLKVPHLVFRGICDYADSHNSQEWRKYAAAVAAACAKEYLSIAMPARISDTHYL</sequence>
<dbReference type="InterPro" id="IPR035994">
    <property type="entry name" value="Nucleoside_phosphorylase_sf"/>
</dbReference>
<dbReference type="STRING" id="1284197.S8APP0"/>
<protein>
    <recommendedName>
        <fullName evidence="3">Nucleoside phosphorylase domain-containing protein</fullName>
    </recommendedName>
</protein>
<name>S8APP0_DACHA</name>
<evidence type="ECO:0000313" key="2">
    <source>
        <dbReference type="Proteomes" id="UP000015100"/>
    </source>
</evidence>
<dbReference type="PANTHER" id="PTHR46082">
    <property type="entry name" value="ATP/GTP-BINDING PROTEIN-RELATED"/>
    <property type="match status" value="1"/>
</dbReference>
<accession>S8APP0</accession>